<reference evidence="1 2" key="1">
    <citation type="journal article" date="2018" name="New Phytol.">
        <title>Phylogenomics of Endogonaceae and evolution of mycorrhizas within Mucoromycota.</title>
        <authorList>
            <person name="Chang Y."/>
            <person name="Desiro A."/>
            <person name="Na H."/>
            <person name="Sandor L."/>
            <person name="Lipzen A."/>
            <person name="Clum A."/>
            <person name="Barry K."/>
            <person name="Grigoriev I.V."/>
            <person name="Martin F.M."/>
            <person name="Stajich J.E."/>
            <person name="Smith M.E."/>
            <person name="Bonito G."/>
            <person name="Spatafora J.W."/>
        </authorList>
    </citation>
    <scope>NUCLEOTIDE SEQUENCE [LARGE SCALE GENOMIC DNA]</scope>
    <source>
        <strain evidence="1 2">GMNB39</strain>
    </source>
</reference>
<gene>
    <name evidence="1" type="ORF">BC936DRAFT_145817</name>
</gene>
<evidence type="ECO:0000313" key="2">
    <source>
        <dbReference type="Proteomes" id="UP000268093"/>
    </source>
</evidence>
<proteinExistence type="predicted"/>
<organism evidence="1 2">
    <name type="scientific">Jimgerdemannia flammicorona</name>
    <dbReference type="NCBI Taxonomy" id="994334"/>
    <lineage>
        <taxon>Eukaryota</taxon>
        <taxon>Fungi</taxon>
        <taxon>Fungi incertae sedis</taxon>
        <taxon>Mucoromycota</taxon>
        <taxon>Mucoromycotina</taxon>
        <taxon>Endogonomycetes</taxon>
        <taxon>Endogonales</taxon>
        <taxon>Endogonaceae</taxon>
        <taxon>Jimgerdemannia</taxon>
    </lineage>
</organism>
<dbReference type="Proteomes" id="UP000268093">
    <property type="component" value="Unassembled WGS sequence"/>
</dbReference>
<dbReference type="AlphaFoldDB" id="A0A433D905"/>
<dbReference type="EMBL" id="RBNI01004618">
    <property type="protein sequence ID" value="RUP47367.1"/>
    <property type="molecule type" value="Genomic_DNA"/>
</dbReference>
<comment type="caution">
    <text evidence="1">The sequence shown here is derived from an EMBL/GenBank/DDBJ whole genome shotgun (WGS) entry which is preliminary data.</text>
</comment>
<evidence type="ECO:0000313" key="1">
    <source>
        <dbReference type="EMBL" id="RUP47367.1"/>
    </source>
</evidence>
<name>A0A433D905_9FUNG</name>
<sequence length="111" mass="12510">MTKVPPEFNDTISNSLPSCDFVCNTIESRKHFLDQLVQELCDDSGEYFRQLVSINITLPQGDINPSAEQSILLPDISTQETESYSAPSLNPARQPPYLDDEMTLEFIINDL</sequence>
<keyword evidence="2" id="KW-1185">Reference proteome</keyword>
<protein>
    <submittedName>
        <fullName evidence="1">Uncharacterized protein</fullName>
    </submittedName>
</protein>
<accession>A0A433D905</accession>